<dbReference type="InterPro" id="IPR037522">
    <property type="entry name" value="HD_GYP_dom"/>
</dbReference>
<dbReference type="GO" id="GO:0016787">
    <property type="term" value="F:hydrolase activity"/>
    <property type="evidence" value="ECO:0007669"/>
    <property type="project" value="UniProtKB-KW"/>
</dbReference>
<dbReference type="Gene3D" id="1.10.3210.10">
    <property type="entry name" value="Hypothetical protein af1432"/>
    <property type="match status" value="1"/>
</dbReference>
<keyword evidence="3" id="KW-1185">Reference proteome</keyword>
<dbReference type="CDD" id="cd00077">
    <property type="entry name" value="HDc"/>
    <property type="match status" value="1"/>
</dbReference>
<comment type="caution">
    <text evidence="2">The sequence shown here is derived from an EMBL/GenBank/DDBJ whole genome shotgun (WGS) entry which is preliminary data.</text>
</comment>
<dbReference type="InterPro" id="IPR029016">
    <property type="entry name" value="GAF-like_dom_sf"/>
</dbReference>
<dbReference type="SUPFAM" id="SSF109604">
    <property type="entry name" value="HD-domain/PDEase-like"/>
    <property type="match status" value="1"/>
</dbReference>
<dbReference type="Gene3D" id="3.30.450.40">
    <property type="match status" value="2"/>
</dbReference>
<dbReference type="SMART" id="SM00471">
    <property type="entry name" value="HDc"/>
    <property type="match status" value="1"/>
</dbReference>
<accession>A0A2A6RKD0</accession>
<gene>
    <name evidence="2" type="ORF">CJ255_08565</name>
</gene>
<dbReference type="SUPFAM" id="SSF55781">
    <property type="entry name" value="GAF domain-like"/>
    <property type="match status" value="2"/>
</dbReference>
<dbReference type="AlphaFoldDB" id="A0A2A6RKD0"/>
<dbReference type="OrthoDB" id="9804863at2"/>
<keyword evidence="2" id="KW-0378">Hydrolase</keyword>
<name>A0A2A6RKD0_9CHLR</name>
<dbReference type="EMBL" id="NQWI01000029">
    <property type="protein sequence ID" value="PDW03482.1"/>
    <property type="molecule type" value="Genomic_DNA"/>
</dbReference>
<protein>
    <submittedName>
        <fullName evidence="2">Phosphohydrolase</fullName>
    </submittedName>
</protein>
<dbReference type="Pfam" id="PF01590">
    <property type="entry name" value="GAF"/>
    <property type="match status" value="1"/>
</dbReference>
<dbReference type="SMART" id="SM00065">
    <property type="entry name" value="GAF"/>
    <property type="match status" value="2"/>
</dbReference>
<organism evidence="2 3">
    <name type="scientific">Candidatus Viridilinea mediisalina</name>
    <dbReference type="NCBI Taxonomy" id="2024553"/>
    <lineage>
        <taxon>Bacteria</taxon>
        <taxon>Bacillati</taxon>
        <taxon>Chloroflexota</taxon>
        <taxon>Chloroflexia</taxon>
        <taxon>Chloroflexales</taxon>
        <taxon>Chloroflexineae</taxon>
        <taxon>Oscillochloridaceae</taxon>
        <taxon>Candidatus Viridilinea</taxon>
    </lineage>
</organism>
<sequence length="557" mass="61901">MQTKQLSIQQIVDIIQQTNQIAASTELDALLDQMLDLLIRVTEGEAGTLYLYDEQHHELIFMVVKGNAASQRLTGKRFSAERGIAGLALRQGQPIFVDDVVNDRRWDADVGEMAQLNLRTLYCLPLMLRGKPLGVVQIFNLDPQCCDDPEELAVLDLICARLVTELEKTRLLVESERRRRRQEALVEIVSQLTTTLDQQDLLNRIMGHACDLLNVEASSIWLRDPIRGDLVLHVATGKNHEHMVAQRVPEGHGFIGHVVATGETLIANDVANDTRFYRQIDANSGFTTRALLCVPLRAPRIELGGERGSIESRIIGGAQALNPGDGRAFDAEDVSVFQSLTSQAATVIRLAQLYRDVDTLSNRIIDAITGAIDLKDPYTRGHSQRVSEFSVAIAEELGITGDELYRIRIASKLHDVGKIRVPDRILKKRTALSDAEFRQMRRHTTYGLEFLEENGLLELELLRNIGPALSQHHERIDGHGYPAGLRGAEITTIARIVAVADVFDAITSNRPYRPARSGDEAVAILQRIAGTELDSDCVAAFIRARARGAILTQEERE</sequence>
<dbReference type="Pfam" id="PF13487">
    <property type="entry name" value="HD_5"/>
    <property type="match status" value="1"/>
</dbReference>
<dbReference type="PANTHER" id="PTHR43155">
    <property type="entry name" value="CYCLIC DI-GMP PHOSPHODIESTERASE PA4108-RELATED"/>
    <property type="match status" value="1"/>
</dbReference>
<dbReference type="InterPro" id="IPR003607">
    <property type="entry name" value="HD/PDEase_dom"/>
</dbReference>
<dbReference type="PROSITE" id="PS51832">
    <property type="entry name" value="HD_GYP"/>
    <property type="match status" value="1"/>
</dbReference>
<dbReference type="InterPro" id="IPR003018">
    <property type="entry name" value="GAF"/>
</dbReference>
<dbReference type="Proteomes" id="UP000220527">
    <property type="component" value="Unassembled WGS sequence"/>
</dbReference>
<evidence type="ECO:0000313" key="2">
    <source>
        <dbReference type="EMBL" id="PDW03482.1"/>
    </source>
</evidence>
<proteinExistence type="predicted"/>
<reference evidence="3" key="1">
    <citation type="submission" date="2017-08" db="EMBL/GenBank/DDBJ databases">
        <authorList>
            <person name="Grouzdev D.S."/>
            <person name="Gaisin V.A."/>
            <person name="Rysina M.S."/>
            <person name="Gorlenko V.M."/>
        </authorList>
    </citation>
    <scope>NUCLEOTIDE SEQUENCE [LARGE SCALE GENOMIC DNA]</scope>
    <source>
        <strain evidence="3">Kir15-3F</strain>
    </source>
</reference>
<dbReference type="RefSeq" id="WP_097643726.1">
    <property type="nucleotide sequence ID" value="NZ_NQWI01000029.1"/>
</dbReference>
<evidence type="ECO:0000313" key="3">
    <source>
        <dbReference type="Proteomes" id="UP000220527"/>
    </source>
</evidence>
<dbReference type="PANTHER" id="PTHR43155:SF2">
    <property type="entry name" value="CYCLIC DI-GMP PHOSPHODIESTERASE PA4108"/>
    <property type="match status" value="1"/>
</dbReference>
<dbReference type="Pfam" id="PF13185">
    <property type="entry name" value="GAF_2"/>
    <property type="match status" value="1"/>
</dbReference>
<evidence type="ECO:0000259" key="1">
    <source>
        <dbReference type="PROSITE" id="PS51832"/>
    </source>
</evidence>
<feature type="domain" description="HD-GYP" evidence="1">
    <location>
        <begin position="357"/>
        <end position="557"/>
    </location>
</feature>